<feature type="transmembrane region" description="Helical" evidence="19">
    <location>
        <begin position="147"/>
        <end position="168"/>
    </location>
</feature>
<evidence type="ECO:0000313" key="21">
    <source>
        <dbReference type="Proteomes" id="UP000553963"/>
    </source>
</evidence>
<evidence type="ECO:0000256" key="5">
    <source>
        <dbReference type="ARBA" id="ARBA00010185"/>
    </source>
</evidence>
<gene>
    <name evidence="20" type="ORF">GGR25_000056</name>
</gene>
<feature type="transmembrane region" description="Helical" evidence="19">
    <location>
        <begin position="24"/>
        <end position="44"/>
    </location>
</feature>
<keyword evidence="21" id="KW-1185">Reference proteome</keyword>
<evidence type="ECO:0000256" key="17">
    <source>
        <dbReference type="ARBA" id="ARBA00023264"/>
    </source>
</evidence>
<keyword evidence="16" id="KW-0594">Phospholipid biosynthesis</keyword>
<accession>A0A840AJ37</accession>
<comment type="caution">
    <text evidence="20">The sequence shown here is derived from an EMBL/GenBank/DDBJ whole genome shotgun (WGS) entry which is preliminary data.</text>
</comment>
<feature type="transmembrane region" description="Helical" evidence="19">
    <location>
        <begin position="87"/>
        <end position="110"/>
    </location>
</feature>
<protein>
    <recommendedName>
        <fullName evidence="7 18">Phosphatidate cytidylyltransferase</fullName>
        <ecNumber evidence="6 18">2.7.7.41</ecNumber>
    </recommendedName>
</protein>
<evidence type="ECO:0000256" key="1">
    <source>
        <dbReference type="ARBA" id="ARBA00001698"/>
    </source>
</evidence>
<dbReference type="PROSITE" id="PS01315">
    <property type="entry name" value="CDS"/>
    <property type="match status" value="1"/>
</dbReference>
<dbReference type="GO" id="GO:0005886">
    <property type="term" value="C:plasma membrane"/>
    <property type="evidence" value="ECO:0007669"/>
    <property type="project" value="UniProtKB-SubCell"/>
</dbReference>
<organism evidence="20 21">
    <name type="scientific">Kaistia hirudinis</name>
    <dbReference type="NCBI Taxonomy" id="1293440"/>
    <lineage>
        <taxon>Bacteria</taxon>
        <taxon>Pseudomonadati</taxon>
        <taxon>Pseudomonadota</taxon>
        <taxon>Alphaproteobacteria</taxon>
        <taxon>Hyphomicrobiales</taxon>
        <taxon>Kaistiaceae</taxon>
        <taxon>Kaistia</taxon>
    </lineage>
</organism>
<dbReference type="GO" id="GO:0004605">
    <property type="term" value="F:phosphatidate cytidylyltransferase activity"/>
    <property type="evidence" value="ECO:0007669"/>
    <property type="project" value="UniProtKB-EC"/>
</dbReference>
<proteinExistence type="inferred from homology"/>
<evidence type="ECO:0000256" key="4">
    <source>
        <dbReference type="ARBA" id="ARBA00005189"/>
    </source>
</evidence>
<evidence type="ECO:0000256" key="12">
    <source>
        <dbReference type="ARBA" id="ARBA00022695"/>
    </source>
</evidence>
<feature type="transmembrane region" description="Helical" evidence="19">
    <location>
        <begin position="189"/>
        <end position="208"/>
    </location>
</feature>
<feature type="transmembrane region" description="Helical" evidence="19">
    <location>
        <begin position="122"/>
        <end position="141"/>
    </location>
</feature>
<dbReference type="EMBL" id="JACIDS010000001">
    <property type="protein sequence ID" value="MBB3929037.1"/>
    <property type="molecule type" value="Genomic_DNA"/>
</dbReference>
<dbReference type="RefSeq" id="WP_246409114.1">
    <property type="nucleotide sequence ID" value="NZ_JACIDS010000001.1"/>
</dbReference>
<evidence type="ECO:0000256" key="3">
    <source>
        <dbReference type="ARBA" id="ARBA00005119"/>
    </source>
</evidence>
<comment type="similarity">
    <text evidence="5 18">Belongs to the CDS family.</text>
</comment>
<feature type="transmembrane region" description="Helical" evidence="19">
    <location>
        <begin position="49"/>
        <end position="67"/>
    </location>
</feature>
<evidence type="ECO:0000256" key="11">
    <source>
        <dbReference type="ARBA" id="ARBA00022692"/>
    </source>
</evidence>
<dbReference type="UniPathway" id="UPA00557">
    <property type="reaction ID" value="UER00614"/>
</dbReference>
<keyword evidence="9" id="KW-0444">Lipid biosynthesis</keyword>
<feature type="transmembrane region" description="Helical" evidence="19">
    <location>
        <begin position="214"/>
        <end position="233"/>
    </location>
</feature>
<comment type="catalytic activity">
    <reaction evidence="1 18">
        <text>a 1,2-diacyl-sn-glycero-3-phosphate + CTP + H(+) = a CDP-1,2-diacyl-sn-glycerol + diphosphate</text>
        <dbReference type="Rhea" id="RHEA:16229"/>
        <dbReference type="ChEBI" id="CHEBI:15378"/>
        <dbReference type="ChEBI" id="CHEBI:33019"/>
        <dbReference type="ChEBI" id="CHEBI:37563"/>
        <dbReference type="ChEBI" id="CHEBI:58332"/>
        <dbReference type="ChEBI" id="CHEBI:58608"/>
        <dbReference type="EC" id="2.7.7.41"/>
    </reaction>
</comment>
<dbReference type="AlphaFoldDB" id="A0A840AJ37"/>
<evidence type="ECO:0000256" key="2">
    <source>
        <dbReference type="ARBA" id="ARBA00004651"/>
    </source>
</evidence>
<keyword evidence="13 19" id="KW-1133">Transmembrane helix</keyword>
<evidence type="ECO:0000256" key="10">
    <source>
        <dbReference type="ARBA" id="ARBA00022679"/>
    </source>
</evidence>
<name>A0A840AJ37_9HYPH</name>
<dbReference type="Pfam" id="PF01148">
    <property type="entry name" value="CTP_transf_1"/>
    <property type="match status" value="1"/>
</dbReference>
<evidence type="ECO:0000313" key="20">
    <source>
        <dbReference type="EMBL" id="MBB3929037.1"/>
    </source>
</evidence>
<evidence type="ECO:0000256" key="7">
    <source>
        <dbReference type="ARBA" id="ARBA00019373"/>
    </source>
</evidence>
<evidence type="ECO:0000256" key="8">
    <source>
        <dbReference type="ARBA" id="ARBA00022475"/>
    </source>
</evidence>
<comment type="pathway">
    <text evidence="3 18">Phospholipid metabolism; CDP-diacylglycerol biosynthesis; CDP-diacylglycerol from sn-glycerol 3-phosphate: step 3/3.</text>
</comment>
<keyword evidence="8" id="KW-1003">Cell membrane</keyword>
<evidence type="ECO:0000256" key="19">
    <source>
        <dbReference type="SAM" id="Phobius"/>
    </source>
</evidence>
<keyword evidence="11 18" id="KW-0812">Transmembrane</keyword>
<dbReference type="InterPro" id="IPR000374">
    <property type="entry name" value="PC_trans"/>
</dbReference>
<reference evidence="20 21" key="1">
    <citation type="submission" date="2020-08" db="EMBL/GenBank/DDBJ databases">
        <title>Genomic Encyclopedia of Type Strains, Phase IV (KMG-IV): sequencing the most valuable type-strain genomes for metagenomic binning, comparative biology and taxonomic classification.</title>
        <authorList>
            <person name="Goeker M."/>
        </authorList>
    </citation>
    <scope>NUCLEOTIDE SEQUENCE [LARGE SCALE GENOMIC DNA]</scope>
    <source>
        <strain evidence="20 21">DSM 25966</strain>
    </source>
</reference>
<dbReference type="GO" id="GO:0016024">
    <property type="term" value="P:CDP-diacylglycerol biosynthetic process"/>
    <property type="evidence" value="ECO:0007669"/>
    <property type="project" value="UniProtKB-UniPathway"/>
</dbReference>
<evidence type="ECO:0000256" key="18">
    <source>
        <dbReference type="RuleBase" id="RU003938"/>
    </source>
</evidence>
<dbReference type="Proteomes" id="UP000553963">
    <property type="component" value="Unassembled WGS sequence"/>
</dbReference>
<keyword evidence="15 19" id="KW-0472">Membrane</keyword>
<evidence type="ECO:0000256" key="15">
    <source>
        <dbReference type="ARBA" id="ARBA00023136"/>
    </source>
</evidence>
<keyword evidence="14" id="KW-0443">Lipid metabolism</keyword>
<dbReference type="EC" id="2.7.7.41" evidence="6 18"/>
<evidence type="ECO:0000256" key="16">
    <source>
        <dbReference type="ARBA" id="ARBA00023209"/>
    </source>
</evidence>
<sequence length="290" mass="29435">MNNPDPDSGPAASGPLTRRVGSDLILRVGSSLVLIPVALGAAWWGGWPAYLLVGVVAVLFFLEWALVVGSSDALFTGDPRVLAPAAFVAASVIITGQISPFSGIILTLLAGVVGASIGRSPWLGGGAFYAALFGVALTAIRRDPVDGLSAIVVLLVAVWAADSCAYFAGRLIGGPKLWPRVSPKKTWSGAIGGLVGGVGFALLAAFLLGVRPSVGLVMLLIVLVLVSQAGDLAESALKRRFGRKDSSSIIPGHGGVLDRVDGLAAAGVVAFLVGWAHQGAEAIGGGILSW</sequence>
<keyword evidence="12 18" id="KW-0548">Nucleotidyltransferase</keyword>
<comment type="pathway">
    <text evidence="4">Lipid metabolism.</text>
</comment>
<evidence type="ECO:0000256" key="6">
    <source>
        <dbReference type="ARBA" id="ARBA00012487"/>
    </source>
</evidence>
<comment type="subcellular location">
    <subcellularLocation>
        <location evidence="2">Cell membrane</location>
        <topology evidence="2">Multi-pass membrane protein</topology>
    </subcellularLocation>
</comment>
<dbReference type="PANTHER" id="PTHR46382:SF1">
    <property type="entry name" value="PHOSPHATIDATE CYTIDYLYLTRANSFERASE"/>
    <property type="match status" value="1"/>
</dbReference>
<dbReference type="PANTHER" id="PTHR46382">
    <property type="entry name" value="PHOSPHATIDATE CYTIDYLYLTRANSFERASE"/>
    <property type="match status" value="1"/>
</dbReference>
<evidence type="ECO:0000256" key="9">
    <source>
        <dbReference type="ARBA" id="ARBA00022516"/>
    </source>
</evidence>
<evidence type="ECO:0000256" key="13">
    <source>
        <dbReference type="ARBA" id="ARBA00022989"/>
    </source>
</evidence>
<evidence type="ECO:0000256" key="14">
    <source>
        <dbReference type="ARBA" id="ARBA00023098"/>
    </source>
</evidence>
<keyword evidence="17" id="KW-1208">Phospholipid metabolism</keyword>
<keyword evidence="10 18" id="KW-0808">Transferase</keyword>